<keyword evidence="3" id="KW-1185">Reference proteome</keyword>
<reference evidence="2" key="2">
    <citation type="submission" date="2023-06" db="EMBL/GenBank/DDBJ databases">
        <authorList>
            <person name="Ma L."/>
            <person name="Liu K.-W."/>
            <person name="Li Z."/>
            <person name="Hsiao Y.-Y."/>
            <person name="Qi Y."/>
            <person name="Fu T."/>
            <person name="Tang G."/>
            <person name="Zhang D."/>
            <person name="Sun W.-H."/>
            <person name="Liu D.-K."/>
            <person name="Li Y."/>
            <person name="Chen G.-Z."/>
            <person name="Liu X.-D."/>
            <person name="Liao X.-Y."/>
            <person name="Jiang Y.-T."/>
            <person name="Yu X."/>
            <person name="Hao Y."/>
            <person name="Huang J."/>
            <person name="Zhao X.-W."/>
            <person name="Ke S."/>
            <person name="Chen Y.-Y."/>
            <person name="Wu W.-L."/>
            <person name="Hsu J.-L."/>
            <person name="Lin Y.-F."/>
            <person name="Huang M.-D."/>
            <person name="Li C.-Y."/>
            <person name="Huang L."/>
            <person name="Wang Z.-W."/>
            <person name="Zhao X."/>
            <person name="Zhong W.-Y."/>
            <person name="Peng D.-H."/>
            <person name="Ahmad S."/>
            <person name="Lan S."/>
            <person name="Zhang J.-S."/>
            <person name="Tsai W.-C."/>
            <person name="Van De Peer Y."/>
            <person name="Liu Z.-J."/>
        </authorList>
    </citation>
    <scope>NUCLEOTIDE SEQUENCE</scope>
    <source>
        <strain evidence="2">CP</strain>
        <tissue evidence="2">Leaves</tissue>
    </source>
</reference>
<dbReference type="PANTHER" id="PTHR37736">
    <property type="entry name" value="GLYCINE-RICH PROTEIN"/>
    <property type="match status" value="1"/>
</dbReference>
<feature type="region of interest" description="Disordered" evidence="1">
    <location>
        <begin position="155"/>
        <end position="218"/>
    </location>
</feature>
<reference evidence="2" key="1">
    <citation type="journal article" date="2023" name="Nat. Commun.">
        <title>Diploid and tetraploid genomes of Acorus and the evolution of monocots.</title>
        <authorList>
            <person name="Ma L."/>
            <person name="Liu K.W."/>
            <person name="Li Z."/>
            <person name="Hsiao Y.Y."/>
            <person name="Qi Y."/>
            <person name="Fu T."/>
            <person name="Tang G.D."/>
            <person name="Zhang D."/>
            <person name="Sun W.H."/>
            <person name="Liu D.K."/>
            <person name="Li Y."/>
            <person name="Chen G.Z."/>
            <person name="Liu X.D."/>
            <person name="Liao X.Y."/>
            <person name="Jiang Y.T."/>
            <person name="Yu X."/>
            <person name="Hao Y."/>
            <person name="Huang J."/>
            <person name="Zhao X.W."/>
            <person name="Ke S."/>
            <person name="Chen Y.Y."/>
            <person name="Wu W.L."/>
            <person name="Hsu J.L."/>
            <person name="Lin Y.F."/>
            <person name="Huang M.D."/>
            <person name="Li C.Y."/>
            <person name="Huang L."/>
            <person name="Wang Z.W."/>
            <person name="Zhao X."/>
            <person name="Zhong W.Y."/>
            <person name="Peng D.H."/>
            <person name="Ahmad S."/>
            <person name="Lan S."/>
            <person name="Zhang J.S."/>
            <person name="Tsai W.C."/>
            <person name="Van de Peer Y."/>
            <person name="Liu Z.J."/>
        </authorList>
    </citation>
    <scope>NUCLEOTIDE SEQUENCE</scope>
    <source>
        <strain evidence="2">CP</strain>
    </source>
</reference>
<accession>A0AAV9DFH9</accession>
<dbReference type="EMBL" id="JAUJYO010000014">
    <property type="protein sequence ID" value="KAK1299148.1"/>
    <property type="molecule type" value="Genomic_DNA"/>
</dbReference>
<sequence length="218" mass="24258">MATEGPVMNLINKRLRNLHADLRERLNKIMALDYFTTTSELKGQVDVEAAVEQFKVAAQVPAVESTVPLPAVQAVDVPADEQHKMDFIIEMNERLIRIEKAVLEIDTRLEVLEAKNSGLENFTRHIGSQVEELLMDPVMDIASDYTSHYADSGTWESTKSMTDDDHVEESQVEQESEDELEDESYIGLSSKGSNLMSSDMDNIEDASGEGGDSEFVTA</sequence>
<name>A0AAV9DFH9_ACOCL</name>
<dbReference type="PANTHER" id="PTHR37736:SF1">
    <property type="entry name" value="GLYCINE-RICH PROTEIN"/>
    <property type="match status" value="1"/>
</dbReference>
<organism evidence="2 3">
    <name type="scientific">Acorus calamus</name>
    <name type="common">Sweet flag</name>
    <dbReference type="NCBI Taxonomy" id="4465"/>
    <lineage>
        <taxon>Eukaryota</taxon>
        <taxon>Viridiplantae</taxon>
        <taxon>Streptophyta</taxon>
        <taxon>Embryophyta</taxon>
        <taxon>Tracheophyta</taxon>
        <taxon>Spermatophyta</taxon>
        <taxon>Magnoliopsida</taxon>
        <taxon>Liliopsida</taxon>
        <taxon>Acoraceae</taxon>
        <taxon>Acorus</taxon>
    </lineage>
</organism>
<feature type="compositionally biased region" description="Acidic residues" evidence="1">
    <location>
        <begin position="165"/>
        <end position="184"/>
    </location>
</feature>
<evidence type="ECO:0000313" key="2">
    <source>
        <dbReference type="EMBL" id="KAK1299148.1"/>
    </source>
</evidence>
<comment type="caution">
    <text evidence="2">The sequence shown here is derived from an EMBL/GenBank/DDBJ whole genome shotgun (WGS) entry which is preliminary data.</text>
</comment>
<dbReference type="AlphaFoldDB" id="A0AAV9DFH9"/>
<evidence type="ECO:0000313" key="3">
    <source>
        <dbReference type="Proteomes" id="UP001180020"/>
    </source>
</evidence>
<protein>
    <submittedName>
        <fullName evidence="2">Uncharacterized protein</fullName>
    </submittedName>
</protein>
<feature type="compositionally biased region" description="Polar residues" evidence="1">
    <location>
        <begin position="190"/>
        <end position="200"/>
    </location>
</feature>
<proteinExistence type="predicted"/>
<evidence type="ECO:0000256" key="1">
    <source>
        <dbReference type="SAM" id="MobiDB-lite"/>
    </source>
</evidence>
<gene>
    <name evidence="2" type="ORF">QJS10_CPB14g00308</name>
</gene>
<dbReference type="Proteomes" id="UP001180020">
    <property type="component" value="Unassembled WGS sequence"/>
</dbReference>